<evidence type="ECO:0000259" key="3">
    <source>
        <dbReference type="Pfam" id="PF02617"/>
    </source>
</evidence>
<dbReference type="InterPro" id="IPR014719">
    <property type="entry name" value="Ribosomal_bL12_C/ClpS-like"/>
</dbReference>
<dbReference type="PANTHER" id="PTHR33473">
    <property type="entry name" value="ATP-DEPENDENT CLP PROTEASE ADAPTER PROTEIN CLPS1, CHLOROPLASTIC"/>
    <property type="match status" value="1"/>
</dbReference>
<reference evidence="4" key="1">
    <citation type="submission" date="2021-11" db="EMBL/GenBank/DDBJ databases">
        <authorList>
            <consortium name="Genoscope - CEA"/>
            <person name="William W."/>
        </authorList>
    </citation>
    <scope>NUCLEOTIDE SEQUENCE</scope>
</reference>
<dbReference type="AlphaFoldDB" id="A0A8J2S707"/>
<comment type="caution">
    <text evidence="4">The sequence shown here is derived from an EMBL/GenBank/DDBJ whole genome shotgun (WGS) entry which is preliminary data.</text>
</comment>
<sequence length="138" mass="14748">MRRAALLLSCVVVGALVPAPRQALQKTIRPSTTIDAPTRKPKLAGGDPKNKENTGGGKGKHELLLFDDPVNTREYVSRVLCTKVALSEGEAYDCMMTAHQAGMAVVGVYQFEVAENYCTQMKESGLVAAVKPVGDGNE</sequence>
<keyword evidence="2" id="KW-0732">Signal</keyword>
<feature type="chain" id="PRO_5035205699" description="Adaptor protein ClpS core domain-containing protein" evidence="2">
    <location>
        <begin position="24"/>
        <end position="138"/>
    </location>
</feature>
<dbReference type="SUPFAM" id="SSF54736">
    <property type="entry name" value="ClpS-like"/>
    <property type="match status" value="1"/>
</dbReference>
<gene>
    <name evidence="4" type="ORF">PECAL_1P14640</name>
</gene>
<accession>A0A8J2S707</accession>
<dbReference type="OrthoDB" id="2013930at2759"/>
<dbReference type="Gene3D" id="3.30.1390.10">
    <property type="match status" value="1"/>
</dbReference>
<dbReference type="GO" id="GO:0006508">
    <property type="term" value="P:proteolysis"/>
    <property type="evidence" value="ECO:0007669"/>
    <property type="project" value="InterPro"/>
</dbReference>
<dbReference type="InterPro" id="IPR003769">
    <property type="entry name" value="ClpS_core"/>
</dbReference>
<dbReference type="GO" id="GO:0030163">
    <property type="term" value="P:protein catabolic process"/>
    <property type="evidence" value="ECO:0007669"/>
    <property type="project" value="InterPro"/>
</dbReference>
<evidence type="ECO:0000256" key="2">
    <source>
        <dbReference type="SAM" id="SignalP"/>
    </source>
</evidence>
<feature type="domain" description="Adaptor protein ClpS core" evidence="3">
    <location>
        <begin position="60"/>
        <end position="123"/>
    </location>
</feature>
<evidence type="ECO:0000313" key="5">
    <source>
        <dbReference type="Proteomes" id="UP000789595"/>
    </source>
</evidence>
<dbReference type="Proteomes" id="UP000789595">
    <property type="component" value="Unassembled WGS sequence"/>
</dbReference>
<dbReference type="InterPro" id="IPR022935">
    <property type="entry name" value="ClpS"/>
</dbReference>
<feature type="region of interest" description="Disordered" evidence="1">
    <location>
        <begin position="28"/>
        <end position="63"/>
    </location>
</feature>
<dbReference type="EMBL" id="CAKKNE010000001">
    <property type="protein sequence ID" value="CAH0365060.1"/>
    <property type="molecule type" value="Genomic_DNA"/>
</dbReference>
<proteinExistence type="predicted"/>
<protein>
    <recommendedName>
        <fullName evidence="3">Adaptor protein ClpS core domain-containing protein</fullName>
    </recommendedName>
</protein>
<evidence type="ECO:0000256" key="1">
    <source>
        <dbReference type="SAM" id="MobiDB-lite"/>
    </source>
</evidence>
<name>A0A8J2S707_9STRA</name>
<evidence type="ECO:0000313" key="4">
    <source>
        <dbReference type="EMBL" id="CAH0365060.1"/>
    </source>
</evidence>
<dbReference type="Pfam" id="PF02617">
    <property type="entry name" value="ClpS"/>
    <property type="match status" value="1"/>
</dbReference>
<organism evidence="4 5">
    <name type="scientific">Pelagomonas calceolata</name>
    <dbReference type="NCBI Taxonomy" id="35677"/>
    <lineage>
        <taxon>Eukaryota</taxon>
        <taxon>Sar</taxon>
        <taxon>Stramenopiles</taxon>
        <taxon>Ochrophyta</taxon>
        <taxon>Pelagophyceae</taxon>
        <taxon>Pelagomonadales</taxon>
        <taxon>Pelagomonadaceae</taxon>
        <taxon>Pelagomonas</taxon>
    </lineage>
</organism>
<dbReference type="PANTHER" id="PTHR33473:SF17">
    <property type="entry name" value="ATP-DEPENDENT CLP PROTEASE ADAPTER PROTEIN CLPS1, CHLOROPLASTIC"/>
    <property type="match status" value="1"/>
</dbReference>
<keyword evidence="5" id="KW-1185">Reference proteome</keyword>
<feature type="signal peptide" evidence="2">
    <location>
        <begin position="1"/>
        <end position="23"/>
    </location>
</feature>